<reference evidence="2 3" key="1">
    <citation type="submission" date="2016-10" db="EMBL/GenBank/DDBJ databases">
        <title>Updated version of Genome Assembly of Janthinobacterium lividum ERGS5:01.</title>
        <authorList>
            <person name="Kumar R."/>
            <person name="Acharya V."/>
            <person name="Singh D."/>
        </authorList>
    </citation>
    <scope>NUCLEOTIDE SEQUENCE [LARGE SCALE GENOMIC DNA]</scope>
    <source>
        <strain evidence="2 3">ERGS5:01</strain>
    </source>
</reference>
<dbReference type="InterPro" id="IPR007263">
    <property type="entry name" value="DCC1-like"/>
</dbReference>
<keyword evidence="1" id="KW-1133">Transmembrane helix</keyword>
<dbReference type="AlphaFoldDB" id="A0A1E8PNX9"/>
<feature type="transmembrane region" description="Helical" evidence="1">
    <location>
        <begin position="70"/>
        <end position="89"/>
    </location>
</feature>
<dbReference type="EMBL" id="MAQB02000006">
    <property type="protein sequence ID" value="OFJ47434.1"/>
    <property type="molecule type" value="Genomic_DNA"/>
</dbReference>
<keyword evidence="1" id="KW-0812">Transmembrane</keyword>
<evidence type="ECO:0000256" key="1">
    <source>
        <dbReference type="SAM" id="Phobius"/>
    </source>
</evidence>
<protein>
    <recommendedName>
        <fullName evidence="4">DUF393 domain-containing protein</fullName>
    </recommendedName>
</protein>
<sequence>MPKPAENGVATTVFFDGSCPLCRWEISHYQAAVPVSAIDFVDVSNNKQAAMAGCSCSELMARFHVRTKEGVMLSGAAAFVALWLLYPSWRWLGKLGSLPGMPVVLELLYRGFLRLRPGIQWLVRKFANDKAR</sequence>
<evidence type="ECO:0000313" key="3">
    <source>
        <dbReference type="Proteomes" id="UP000092634"/>
    </source>
</evidence>
<dbReference type="InterPro" id="IPR044691">
    <property type="entry name" value="DCC1_Trx"/>
</dbReference>
<dbReference type="GO" id="GO:0015035">
    <property type="term" value="F:protein-disulfide reductase activity"/>
    <property type="evidence" value="ECO:0007669"/>
    <property type="project" value="InterPro"/>
</dbReference>
<dbReference type="PANTHER" id="PTHR34290:SF2">
    <property type="entry name" value="OS04G0668800 PROTEIN"/>
    <property type="match status" value="1"/>
</dbReference>
<comment type="caution">
    <text evidence="2">The sequence shown here is derived from an EMBL/GenBank/DDBJ whole genome shotgun (WGS) entry which is preliminary data.</text>
</comment>
<dbReference type="Proteomes" id="UP000092634">
    <property type="component" value="Unassembled WGS sequence"/>
</dbReference>
<organism evidence="2 3">
    <name type="scientific">Janthinobacterium lividum</name>
    <dbReference type="NCBI Taxonomy" id="29581"/>
    <lineage>
        <taxon>Bacteria</taxon>
        <taxon>Pseudomonadati</taxon>
        <taxon>Pseudomonadota</taxon>
        <taxon>Betaproteobacteria</taxon>
        <taxon>Burkholderiales</taxon>
        <taxon>Oxalobacteraceae</taxon>
        <taxon>Janthinobacterium</taxon>
    </lineage>
</organism>
<evidence type="ECO:0008006" key="4">
    <source>
        <dbReference type="Google" id="ProtNLM"/>
    </source>
</evidence>
<dbReference type="PANTHER" id="PTHR34290">
    <property type="entry name" value="SI:CH73-390P7.2"/>
    <property type="match status" value="1"/>
</dbReference>
<name>A0A1E8PNX9_9BURK</name>
<gene>
    <name evidence="2" type="ORF">BA896_016965</name>
</gene>
<proteinExistence type="predicted"/>
<keyword evidence="1" id="KW-0472">Membrane</keyword>
<accession>A0A1E8PNX9</accession>
<evidence type="ECO:0000313" key="2">
    <source>
        <dbReference type="EMBL" id="OFJ47434.1"/>
    </source>
</evidence>
<dbReference type="Pfam" id="PF04134">
    <property type="entry name" value="DCC1-like"/>
    <property type="match status" value="1"/>
</dbReference>